<dbReference type="Pfam" id="PF03328">
    <property type="entry name" value="HpcH_HpaI"/>
    <property type="match status" value="1"/>
</dbReference>
<dbReference type="SUPFAM" id="SSF51621">
    <property type="entry name" value="Phosphoenolpyruvate/pyruvate domain"/>
    <property type="match status" value="1"/>
</dbReference>
<organism evidence="5 6">
    <name type="scientific">Pectobacterium atrosepticum (strain SCRI 1043 / ATCC BAA-672)</name>
    <name type="common">Erwinia carotovora subsp. atroseptica</name>
    <dbReference type="NCBI Taxonomy" id="218491"/>
    <lineage>
        <taxon>Bacteria</taxon>
        <taxon>Pseudomonadati</taxon>
        <taxon>Pseudomonadota</taxon>
        <taxon>Gammaproteobacteria</taxon>
        <taxon>Enterobacterales</taxon>
        <taxon>Pectobacteriaceae</taxon>
        <taxon>Pectobacterium</taxon>
    </lineage>
</organism>
<keyword evidence="3 5" id="KW-0456">Lyase</keyword>
<evidence type="ECO:0000313" key="5">
    <source>
        <dbReference type="EMBL" id="CAG74335.1"/>
    </source>
</evidence>
<dbReference type="EMBL" id="BX950851">
    <property type="protein sequence ID" value="CAG74335.1"/>
    <property type="molecule type" value="Genomic_DNA"/>
</dbReference>
<dbReference type="PANTHER" id="PTHR30502">
    <property type="entry name" value="2-KETO-3-DEOXY-L-RHAMNONATE ALDOLASE"/>
    <property type="match status" value="1"/>
</dbReference>
<evidence type="ECO:0000256" key="2">
    <source>
        <dbReference type="ARBA" id="ARBA00022723"/>
    </source>
</evidence>
<feature type="domain" description="HpcH/HpaI aldolase/citrate lyase" evidence="4">
    <location>
        <begin position="19"/>
        <end position="244"/>
    </location>
</feature>
<dbReference type="GO" id="GO:0016832">
    <property type="term" value="F:aldehyde-lyase activity"/>
    <property type="evidence" value="ECO:0007669"/>
    <property type="project" value="TreeGrafter"/>
</dbReference>
<accession>Q6D7A0</accession>
<dbReference type="PANTHER" id="PTHR30502:SF0">
    <property type="entry name" value="PHOSPHOENOLPYRUVATE CARBOXYLASE FAMILY PROTEIN"/>
    <property type="match status" value="1"/>
</dbReference>
<sequence>MKQLNPIKQKLAAGQPVMGIWSIVSSPTVVEILSSSGIDFLILDMEHGIYGVEALEACIRATEAAGASPIVRVPGMNASAVQWALDLGSHGIIVPQVLGEQQARMAVEMTKFSPSGTRGYNPFTRAGGYANASSNQNGKLANTFGLTSIIVENALSLKEINEICSIEDLDMIYVGVYDLSISLGYNGNTLHPELVKIVDETVKTIRNSGKAAGVMVRNESEITSALNLGANVLVYGVDTSLIRQAMSAAVDTFKLNIKNI</sequence>
<gene>
    <name evidence="5" type="primary">hpcH</name>
    <name evidence="5" type="synonym">hpaI</name>
    <name evidence="5" type="ordered locus">ECA1425</name>
</gene>
<dbReference type="AlphaFoldDB" id="Q6D7A0"/>
<dbReference type="InterPro" id="IPR015813">
    <property type="entry name" value="Pyrv/PenolPyrv_kinase-like_dom"/>
</dbReference>
<evidence type="ECO:0000259" key="4">
    <source>
        <dbReference type="Pfam" id="PF03328"/>
    </source>
</evidence>
<keyword evidence="2" id="KW-0479">Metal-binding</keyword>
<evidence type="ECO:0000256" key="1">
    <source>
        <dbReference type="ARBA" id="ARBA00005568"/>
    </source>
</evidence>
<dbReference type="GO" id="GO:0046872">
    <property type="term" value="F:metal ion binding"/>
    <property type="evidence" value="ECO:0007669"/>
    <property type="project" value="UniProtKB-KW"/>
</dbReference>
<proteinExistence type="inferred from homology"/>
<dbReference type="InterPro" id="IPR050251">
    <property type="entry name" value="HpcH-HpaI_aldolase"/>
</dbReference>
<dbReference type="InterPro" id="IPR040442">
    <property type="entry name" value="Pyrv_kinase-like_dom_sf"/>
</dbReference>
<dbReference type="Proteomes" id="UP000007966">
    <property type="component" value="Chromosome"/>
</dbReference>
<evidence type="ECO:0000256" key="3">
    <source>
        <dbReference type="ARBA" id="ARBA00023239"/>
    </source>
</evidence>
<comment type="similarity">
    <text evidence="1">Belongs to the HpcH/HpaI aldolase family.</text>
</comment>
<dbReference type="STRING" id="218491.ECA1425"/>
<reference evidence="5" key="1">
    <citation type="submission" date="2004-02" db="EMBL/GenBank/DDBJ databases">
        <title>The genome sequence of the enterobacterial phytopathogen Erwinia carotovora subsp. atroseptica SCRI1043 and functional genomic identification of novel virulence factors.</title>
        <authorList>
            <person name="Bell K.S."/>
            <person name="Sebaihia M."/>
            <person name="Pritchard L."/>
            <person name="Holden M."/>
            <person name="Hyman L.J."/>
            <person name="Holeva M.C."/>
            <person name="Thomson N.R."/>
            <person name="Bentley S.D."/>
            <person name="Churcher C."/>
            <person name="Mungall K."/>
            <person name="Atkin R."/>
            <person name="Bason N."/>
            <person name="Brooks K."/>
            <person name="Chillingworth T."/>
            <person name="Clark K."/>
            <person name="Doggett J."/>
            <person name="Fraser A."/>
            <person name="Hance Z."/>
            <person name="Hauser H."/>
            <person name="Jagels K."/>
            <person name="Moule S."/>
            <person name="Norbertczak H."/>
            <person name="Ormond D."/>
            <person name="Price C."/>
            <person name="Quail M.A."/>
            <person name="Sanders M."/>
            <person name="Walker D."/>
            <person name="Whitehead S."/>
            <person name="Salmond G.P.C."/>
            <person name="Birch P.R.J."/>
            <person name="Barrell B.G."/>
            <person name="Parkhill J."/>
            <person name="Toth I.K."/>
        </authorList>
    </citation>
    <scope>NUCLEOTIDE SEQUENCE</scope>
    <source>
        <strain evidence="5">SCRI1043</strain>
    </source>
</reference>
<dbReference type="OrthoDB" id="86160at2"/>
<dbReference type="eggNOG" id="COG3836">
    <property type="taxonomic scope" value="Bacteria"/>
</dbReference>
<protein>
    <submittedName>
        <fullName evidence="5">2,4-dihydroxyhept-2-ene-1,7-dioic acid aldolase</fullName>
        <ecNumber evidence="5">4.1.2.-</ecNumber>
    </submittedName>
</protein>
<dbReference type="RefSeq" id="WP_011093009.1">
    <property type="nucleotide sequence ID" value="NC_004547.2"/>
</dbReference>
<dbReference type="HOGENOM" id="CLU_059964_1_0_6"/>
<name>Q6D7A0_PECAS</name>
<evidence type="ECO:0000313" key="6">
    <source>
        <dbReference type="Proteomes" id="UP000007966"/>
    </source>
</evidence>
<dbReference type="InterPro" id="IPR005000">
    <property type="entry name" value="Aldolase/citrate-lyase_domain"/>
</dbReference>
<dbReference type="KEGG" id="eca:ECA1425"/>
<dbReference type="Gene3D" id="3.20.20.60">
    <property type="entry name" value="Phosphoenolpyruvate-binding domains"/>
    <property type="match status" value="1"/>
</dbReference>
<dbReference type="GO" id="GO:0005737">
    <property type="term" value="C:cytoplasm"/>
    <property type="evidence" value="ECO:0007669"/>
    <property type="project" value="TreeGrafter"/>
</dbReference>
<dbReference type="EC" id="4.1.2.-" evidence="5"/>
<dbReference type="PATRIC" id="fig|218491.5.peg.1461"/>
<keyword evidence="6" id="KW-1185">Reference proteome</keyword>